<dbReference type="OrthoDB" id="308861at2759"/>
<evidence type="ECO:0000313" key="11">
    <source>
        <dbReference type="EMBL" id="CAF0905979.1"/>
    </source>
</evidence>
<feature type="domain" description="Transcription initiation factor TFIID subunit 2 TPR repeats" evidence="10">
    <location>
        <begin position="740"/>
        <end position="1006"/>
    </location>
</feature>
<feature type="domain" description="Transcription initiation factor TFIID subunit 2 Ig-like" evidence="9">
    <location>
        <begin position="516"/>
        <end position="634"/>
    </location>
</feature>
<dbReference type="InterPro" id="IPR057991">
    <property type="entry name" value="TPR_TAF2_C"/>
</dbReference>
<dbReference type="CDD" id="cd09839">
    <property type="entry name" value="M1_like_TAF2"/>
    <property type="match status" value="1"/>
</dbReference>
<dbReference type="EMBL" id="CAJNOM010000100">
    <property type="protein sequence ID" value="CAF1046892.1"/>
    <property type="molecule type" value="Genomic_DNA"/>
</dbReference>
<dbReference type="InterPro" id="IPR016024">
    <property type="entry name" value="ARM-type_fold"/>
</dbReference>
<dbReference type="SUPFAM" id="SSF55486">
    <property type="entry name" value="Metalloproteases ('zincins'), catalytic domain"/>
    <property type="match status" value="1"/>
</dbReference>
<evidence type="ECO:0000256" key="5">
    <source>
        <dbReference type="ARBA" id="ARBA00023163"/>
    </source>
</evidence>
<evidence type="ECO:0000313" key="13">
    <source>
        <dbReference type="Proteomes" id="UP000663832"/>
    </source>
</evidence>
<evidence type="ECO:0000313" key="12">
    <source>
        <dbReference type="EMBL" id="CAF1046892.1"/>
    </source>
</evidence>
<proteinExistence type="inferred from homology"/>
<sequence>MELEELRQVTRSFVLSHQTLCITGVSFDKRCLVGYTELTLHPLVKNFNVIKLNARQLTIYAVTINGERNVEFSYDDPNMQIFLDDDPRRDLTSFLKRQQRFSEYVDPDEGNGELTIFIPTSLQQPEENSSTTKDDTNTNDIVYKVTIDFSLEQPENGIHFFIPDDDAKLSRLSRHLFTTGHDARLWFPCVDSYCEPSTWTIEVTVEESLTVIASGELIECTTNNELKTYRFYLSTPAPAPFIGLAIGSFESVVDSNTAEISNYCLPGLLTLLTNTTSFVHEPLEYFEELLNASCQYPNYKQVFVTEPHAECTPFASMAIFNVNLLYPSTVIEATWHARSQMAFALANQFFGCFITMRSWRDWWLLKGLALYLTSLYTRRAFGNNEYRYNLNQDMLDVIRYEREENPIRLDFAPIKSELDVTHVNNRRGTMMSSHYLEVAAKKAHLVVRMIDDFIGREIMMQILNKLMCLATTACLKDASLSSRSRLHISSKSFSRVVSTLTTKDIQALLTQWVYESGIPKLIGSFTFSRKRNVVELEIKQDTTVKGSKKFLGSLVIRVQELEGSFSQTILLEDSVTKYELTCHSKIRRNKKKKIPLISGDEVDMDLNQMDVECPILWIRIDPDLKIIRELQFEQADFNWQYELRYERDILSQFEALEALKRYASQHTREILGTVLDLSTCYYRVRIECAHVLTDIANSMANTWTGTLATLSFFRRVFMSTNSTSLSTSAATSSTTTSSSAASATNIVRINDFSNSQMYMIQKTIPQAIALQRNKDRVCPPEVINFLFELIHYNENSKNRFSDAFYRSSLIDSLGNTLTNIGLTSTTTNVDLLLNHTLDNNTKRIFDEILLQLNFDKIIPSYGFCVTCSCLTVLHKLYIISGIPIDINVFYEYATYGMFDRVRLTACKILVEQLETRMNQSVLDYIFKLIENDPDYNLRRKIVQHLCRHPPFRQNQTCTLNNPTTVHKLWSLMTNCAYDNQTRNDLGELYQIMYGLNRPNCLPTSNDINDMSIKDELDDVSDTIVDIDPERLSYFRLARYTDDAKAAANKLAANSK</sequence>
<dbReference type="Pfam" id="PF25577">
    <property type="entry name" value="TPR_TAF2_C"/>
    <property type="match status" value="2"/>
</dbReference>
<keyword evidence="13" id="KW-1185">Reference proteome</keyword>
<dbReference type="GO" id="GO:0016251">
    <property type="term" value="F:RNA polymerase II general transcription initiation factor activity"/>
    <property type="evidence" value="ECO:0007669"/>
    <property type="project" value="TreeGrafter"/>
</dbReference>
<dbReference type="PANTHER" id="PTHR15137:SF9">
    <property type="entry name" value="TRANSCRIPTION INITIATION FACTOR TFIID SUBUNIT 2"/>
    <property type="match status" value="1"/>
</dbReference>
<dbReference type="EMBL" id="CAJNOI010000038">
    <property type="protein sequence ID" value="CAF0905979.1"/>
    <property type="molecule type" value="Genomic_DNA"/>
</dbReference>
<dbReference type="GO" id="GO:0006367">
    <property type="term" value="P:transcription initiation at RNA polymerase II promoter"/>
    <property type="evidence" value="ECO:0007669"/>
    <property type="project" value="TreeGrafter"/>
</dbReference>
<dbReference type="GO" id="GO:0003682">
    <property type="term" value="F:chromatin binding"/>
    <property type="evidence" value="ECO:0007669"/>
    <property type="project" value="TreeGrafter"/>
</dbReference>
<dbReference type="Pfam" id="PF25316">
    <property type="entry name" value="TAF2_3rd"/>
    <property type="match status" value="1"/>
</dbReference>
<dbReference type="SUPFAM" id="SSF63737">
    <property type="entry name" value="Leukotriene A4 hydrolase N-terminal domain"/>
    <property type="match status" value="1"/>
</dbReference>
<evidence type="ECO:0000313" key="14">
    <source>
        <dbReference type="Proteomes" id="UP000663877"/>
    </source>
</evidence>
<evidence type="ECO:0000259" key="9">
    <source>
        <dbReference type="Pfam" id="PF25316"/>
    </source>
</evidence>
<reference evidence="11" key="1">
    <citation type="submission" date="2021-02" db="EMBL/GenBank/DDBJ databases">
        <authorList>
            <person name="Nowell W R."/>
        </authorList>
    </citation>
    <scope>NUCLEOTIDE SEQUENCE</scope>
</reference>
<dbReference type="PANTHER" id="PTHR15137">
    <property type="entry name" value="TRANSCRIPTION INITIATION FACTOR TFIID"/>
    <property type="match status" value="1"/>
</dbReference>
<comment type="caution">
    <text evidence="11">The sequence shown here is derived from an EMBL/GenBank/DDBJ whole genome shotgun (WGS) entry which is preliminary data.</text>
</comment>
<dbReference type="Gene3D" id="1.10.390.10">
    <property type="entry name" value="Neutral Protease Domain 2"/>
    <property type="match status" value="1"/>
</dbReference>
<feature type="domain" description="Peptidase M1 membrane alanine aminopeptidase" evidence="8">
    <location>
        <begin position="280"/>
        <end position="467"/>
    </location>
</feature>
<evidence type="ECO:0000256" key="7">
    <source>
        <dbReference type="ARBA" id="ARBA00033345"/>
    </source>
</evidence>
<dbReference type="Pfam" id="PF01433">
    <property type="entry name" value="Peptidase_M1"/>
    <property type="match status" value="1"/>
</dbReference>
<dbReference type="GO" id="GO:0008237">
    <property type="term" value="F:metallopeptidase activity"/>
    <property type="evidence" value="ECO:0007669"/>
    <property type="project" value="InterPro"/>
</dbReference>
<dbReference type="GO" id="GO:0005669">
    <property type="term" value="C:transcription factor TFIID complex"/>
    <property type="evidence" value="ECO:0007669"/>
    <property type="project" value="InterPro"/>
</dbReference>
<keyword evidence="5" id="KW-0804">Transcription</keyword>
<gene>
    <name evidence="11" type="ORF">BJG266_LOCUS10733</name>
    <name evidence="12" type="ORF">QVE165_LOCUS17388</name>
</gene>
<keyword evidence="4" id="KW-0805">Transcription regulation</keyword>
<dbReference type="InterPro" id="IPR027268">
    <property type="entry name" value="Peptidase_M4/M1_CTD_sf"/>
</dbReference>
<dbReference type="InterPro" id="IPR042097">
    <property type="entry name" value="Aminopeptidase_N-like_N_sf"/>
</dbReference>
<accession>A0A814A0Q7</accession>
<comment type="subcellular location">
    <subcellularLocation>
        <location evidence="1">Nucleus</location>
    </subcellularLocation>
</comment>
<evidence type="ECO:0000256" key="2">
    <source>
        <dbReference type="ARBA" id="ARBA00010937"/>
    </source>
</evidence>
<evidence type="ECO:0000256" key="6">
    <source>
        <dbReference type="ARBA" id="ARBA00023242"/>
    </source>
</evidence>
<protein>
    <recommendedName>
        <fullName evidence="3">Transcription initiation factor TFIID subunit 2</fullName>
    </recommendedName>
    <alternativeName>
        <fullName evidence="7">Transcription initiation factor TFIID 150 kDa subunit</fullName>
    </alternativeName>
</protein>
<dbReference type="AlphaFoldDB" id="A0A814A0Q7"/>
<dbReference type="Proteomes" id="UP000663877">
    <property type="component" value="Unassembled WGS sequence"/>
</dbReference>
<evidence type="ECO:0000259" key="10">
    <source>
        <dbReference type="Pfam" id="PF25577"/>
    </source>
</evidence>
<dbReference type="GO" id="GO:0008270">
    <property type="term" value="F:zinc ion binding"/>
    <property type="evidence" value="ECO:0007669"/>
    <property type="project" value="InterPro"/>
</dbReference>
<dbReference type="InterPro" id="IPR037813">
    <property type="entry name" value="TAF2"/>
</dbReference>
<dbReference type="GO" id="GO:0000976">
    <property type="term" value="F:transcription cis-regulatory region binding"/>
    <property type="evidence" value="ECO:0007669"/>
    <property type="project" value="TreeGrafter"/>
</dbReference>
<evidence type="ECO:0000259" key="8">
    <source>
        <dbReference type="Pfam" id="PF01433"/>
    </source>
</evidence>
<comment type="similarity">
    <text evidence="2">Belongs to the TAF2 family.</text>
</comment>
<dbReference type="Gene3D" id="2.60.40.1730">
    <property type="entry name" value="tricorn interacting facor f3 domain"/>
    <property type="match status" value="1"/>
</dbReference>
<dbReference type="InterPro" id="IPR057345">
    <property type="entry name" value="Ig-like_TAF2"/>
</dbReference>
<evidence type="ECO:0000256" key="1">
    <source>
        <dbReference type="ARBA" id="ARBA00004123"/>
    </source>
</evidence>
<evidence type="ECO:0000256" key="4">
    <source>
        <dbReference type="ARBA" id="ARBA00023015"/>
    </source>
</evidence>
<keyword evidence="6" id="KW-0539">Nucleus</keyword>
<dbReference type="Proteomes" id="UP000663832">
    <property type="component" value="Unassembled WGS sequence"/>
</dbReference>
<dbReference type="SUPFAM" id="SSF48371">
    <property type="entry name" value="ARM repeat"/>
    <property type="match status" value="1"/>
</dbReference>
<feature type="domain" description="Transcription initiation factor TFIID subunit 2 TPR repeats" evidence="10">
    <location>
        <begin position="636"/>
        <end position="725"/>
    </location>
</feature>
<dbReference type="InterPro" id="IPR014782">
    <property type="entry name" value="Peptidase_M1_dom"/>
</dbReference>
<evidence type="ECO:0000256" key="3">
    <source>
        <dbReference type="ARBA" id="ARBA00017363"/>
    </source>
</evidence>
<name>A0A814A0Q7_9BILA</name>
<organism evidence="11 14">
    <name type="scientific">Adineta steineri</name>
    <dbReference type="NCBI Taxonomy" id="433720"/>
    <lineage>
        <taxon>Eukaryota</taxon>
        <taxon>Metazoa</taxon>
        <taxon>Spiralia</taxon>
        <taxon>Gnathifera</taxon>
        <taxon>Rotifera</taxon>
        <taxon>Eurotatoria</taxon>
        <taxon>Bdelloidea</taxon>
        <taxon>Adinetida</taxon>
        <taxon>Adinetidae</taxon>
        <taxon>Adineta</taxon>
    </lineage>
</organism>